<keyword evidence="3" id="KW-0808">Transferase</keyword>
<dbReference type="Pfam" id="PF05063">
    <property type="entry name" value="MT-A70"/>
    <property type="match status" value="1"/>
</dbReference>
<evidence type="ECO:0000256" key="7">
    <source>
        <dbReference type="SAM" id="MobiDB-lite"/>
    </source>
</evidence>
<evidence type="ECO:0000256" key="2">
    <source>
        <dbReference type="ARBA" id="ARBA00022603"/>
    </source>
</evidence>
<evidence type="ECO:0000256" key="4">
    <source>
        <dbReference type="ARBA" id="ARBA00022691"/>
    </source>
</evidence>
<accession>A0ABR2KAR5</accession>
<feature type="compositionally biased region" description="Acidic residues" evidence="7">
    <location>
        <begin position="16"/>
        <end position="41"/>
    </location>
</feature>
<dbReference type="EC" id="2.1.1.348" evidence="1"/>
<evidence type="ECO:0000313" key="8">
    <source>
        <dbReference type="EMBL" id="KAK8888218.1"/>
    </source>
</evidence>
<evidence type="ECO:0000313" key="9">
    <source>
        <dbReference type="Proteomes" id="UP001470230"/>
    </source>
</evidence>
<dbReference type="Proteomes" id="UP001470230">
    <property type="component" value="Unassembled WGS sequence"/>
</dbReference>
<dbReference type="PANTHER" id="PTHR12829:SF7">
    <property type="entry name" value="N6-ADENOSINE-METHYLTRANSFERASE CATALYTIC SUBUNIT"/>
    <property type="match status" value="1"/>
</dbReference>
<proteinExistence type="inferred from homology"/>
<dbReference type="PROSITE" id="PS00092">
    <property type="entry name" value="N6_MTASE"/>
    <property type="match status" value="1"/>
</dbReference>
<dbReference type="Gene3D" id="3.40.50.150">
    <property type="entry name" value="Vaccinia Virus protein VP39"/>
    <property type="match status" value="1"/>
</dbReference>
<dbReference type="InterPro" id="IPR007757">
    <property type="entry name" value="MT-A70-like"/>
</dbReference>
<keyword evidence="9" id="KW-1185">Reference proteome</keyword>
<dbReference type="PANTHER" id="PTHR12829">
    <property type="entry name" value="N6-ADENOSINE-METHYLTRANSFERASE"/>
    <property type="match status" value="1"/>
</dbReference>
<name>A0ABR2KAR5_9EUKA</name>
<protein>
    <recommendedName>
        <fullName evidence="1">mRNA m(6)A methyltransferase</fullName>
        <ecNumber evidence="1">2.1.1.348</ecNumber>
    </recommendedName>
</protein>
<evidence type="ECO:0000256" key="5">
    <source>
        <dbReference type="ARBA" id="ARBA00048957"/>
    </source>
</evidence>
<feature type="compositionally biased region" description="Basic residues" evidence="7">
    <location>
        <begin position="1"/>
        <end position="10"/>
    </location>
</feature>
<dbReference type="PROSITE" id="PS51143">
    <property type="entry name" value="MT_A70"/>
    <property type="match status" value="1"/>
</dbReference>
<sequence length="400" mass="45703">MKTRNGKSKQKYFESTSDDDSNGNGDDDFNEGSDSDSDFEYIETTKNQKGVNKKSFRQKGSDRPQQSKWMSAKKRNLSGVINLRLAPKNFDDIPETDLHTDPAGSNRRFVPFDEIKDKVLISSSYLQPDESGIMTFLPNFEAGNSKHLEYFGFKSELEKTELNKIRSMTDEELRKELEWTTNELNTVPATQHPTSISVPGFSANLTDSIAISADIREFNWKQLGSLQKFDVIVMDPPWQITFSTVTRGVQLSYDQLESKTIAQMPLHYVQDNGFMFMWVVASQLMNGISMMKKWGYKIVNTINWIKVSKSGIYLPSHGYYFQHNKETLLVGIKGDPPEEMNSEAFRSLIVGPREVRQSQKPAALYEMIEEMFPGMMYLEVFARPHNLRSGWVSIGIELPT</sequence>
<comment type="caution">
    <text evidence="8">The sequence shown here is derived from an EMBL/GenBank/DDBJ whole genome shotgun (WGS) entry which is preliminary data.</text>
</comment>
<keyword evidence="4" id="KW-0949">S-adenosyl-L-methionine</keyword>
<dbReference type="InterPro" id="IPR029063">
    <property type="entry name" value="SAM-dependent_MTases_sf"/>
</dbReference>
<evidence type="ECO:0000256" key="6">
    <source>
        <dbReference type="PROSITE-ProRule" id="PRU00489"/>
    </source>
</evidence>
<comment type="similarity">
    <text evidence="6">Belongs to the MT-A70-like family.</text>
</comment>
<gene>
    <name evidence="8" type="ORF">M9Y10_039282</name>
</gene>
<comment type="catalytic activity">
    <reaction evidence="5">
        <text>an adenosine in mRNA + S-adenosyl-L-methionine = an N(6)-methyladenosine in mRNA + S-adenosyl-L-homocysteine + H(+)</text>
        <dbReference type="Rhea" id="RHEA:55584"/>
        <dbReference type="Rhea" id="RHEA-COMP:12414"/>
        <dbReference type="Rhea" id="RHEA-COMP:12417"/>
        <dbReference type="ChEBI" id="CHEBI:15378"/>
        <dbReference type="ChEBI" id="CHEBI:57856"/>
        <dbReference type="ChEBI" id="CHEBI:59789"/>
        <dbReference type="ChEBI" id="CHEBI:74411"/>
        <dbReference type="ChEBI" id="CHEBI:74449"/>
        <dbReference type="EC" id="2.1.1.348"/>
    </reaction>
</comment>
<evidence type="ECO:0000256" key="3">
    <source>
        <dbReference type="ARBA" id="ARBA00022679"/>
    </source>
</evidence>
<dbReference type="InterPro" id="IPR002052">
    <property type="entry name" value="DNA_methylase_N6_adenine_CS"/>
</dbReference>
<feature type="region of interest" description="Disordered" evidence="7">
    <location>
        <begin position="1"/>
        <end position="73"/>
    </location>
</feature>
<evidence type="ECO:0000256" key="1">
    <source>
        <dbReference type="ARBA" id="ARBA00012160"/>
    </source>
</evidence>
<keyword evidence="2" id="KW-0489">Methyltransferase</keyword>
<organism evidence="8 9">
    <name type="scientific">Tritrichomonas musculus</name>
    <dbReference type="NCBI Taxonomy" id="1915356"/>
    <lineage>
        <taxon>Eukaryota</taxon>
        <taxon>Metamonada</taxon>
        <taxon>Parabasalia</taxon>
        <taxon>Tritrichomonadida</taxon>
        <taxon>Tritrichomonadidae</taxon>
        <taxon>Tritrichomonas</taxon>
    </lineage>
</organism>
<reference evidence="8 9" key="1">
    <citation type="submission" date="2024-04" db="EMBL/GenBank/DDBJ databases">
        <title>Tritrichomonas musculus Genome.</title>
        <authorList>
            <person name="Alves-Ferreira E."/>
            <person name="Grigg M."/>
            <person name="Lorenzi H."/>
            <person name="Galac M."/>
        </authorList>
    </citation>
    <scope>NUCLEOTIDE SEQUENCE [LARGE SCALE GENOMIC DNA]</scope>
    <source>
        <strain evidence="8 9">EAF2021</strain>
    </source>
</reference>
<dbReference type="SUPFAM" id="SSF53335">
    <property type="entry name" value="S-adenosyl-L-methionine-dependent methyltransferases"/>
    <property type="match status" value="1"/>
</dbReference>
<dbReference type="EMBL" id="JAPFFF010000006">
    <property type="protein sequence ID" value="KAK8888218.1"/>
    <property type="molecule type" value="Genomic_DNA"/>
</dbReference>